<feature type="transmembrane region" description="Helical" evidence="1">
    <location>
        <begin position="34"/>
        <end position="59"/>
    </location>
</feature>
<reference evidence="3 4" key="1">
    <citation type="submission" date="2016-08" db="EMBL/GenBank/DDBJ databases">
        <title>Draft genome of Fabibacter sp. strain SK-8.</title>
        <authorList>
            <person name="Wong S.-K."/>
            <person name="Hamasaki K."/>
            <person name="Yoshizawa S."/>
        </authorList>
    </citation>
    <scope>NUCLEOTIDE SEQUENCE [LARGE SCALE GENOMIC DNA]</scope>
    <source>
        <strain evidence="3 4">SK-8</strain>
    </source>
</reference>
<dbReference type="InterPro" id="IPR029787">
    <property type="entry name" value="Nucleotide_cyclase"/>
</dbReference>
<dbReference type="SMART" id="SM00044">
    <property type="entry name" value="CYCc"/>
    <property type="match status" value="1"/>
</dbReference>
<dbReference type="PANTHER" id="PTHR43081">
    <property type="entry name" value="ADENYLATE CYCLASE, TERMINAL-DIFFERENTIATION SPECIFIC-RELATED"/>
    <property type="match status" value="1"/>
</dbReference>
<evidence type="ECO:0000259" key="2">
    <source>
        <dbReference type="PROSITE" id="PS50125"/>
    </source>
</evidence>
<feature type="domain" description="Guanylate cyclase" evidence="2">
    <location>
        <begin position="166"/>
        <end position="295"/>
    </location>
</feature>
<dbReference type="GO" id="GO:0035556">
    <property type="term" value="P:intracellular signal transduction"/>
    <property type="evidence" value="ECO:0007669"/>
    <property type="project" value="InterPro"/>
</dbReference>
<dbReference type="Proteomes" id="UP000095552">
    <property type="component" value="Unassembled WGS sequence"/>
</dbReference>
<dbReference type="InterPro" id="IPR001054">
    <property type="entry name" value="A/G_cyclase"/>
</dbReference>
<evidence type="ECO:0000313" key="3">
    <source>
        <dbReference type="EMBL" id="OEK05547.1"/>
    </source>
</evidence>
<evidence type="ECO:0000256" key="1">
    <source>
        <dbReference type="SAM" id="Phobius"/>
    </source>
</evidence>
<dbReference type="SUPFAM" id="SSF55073">
    <property type="entry name" value="Nucleotide cyclase"/>
    <property type="match status" value="1"/>
</dbReference>
<organism evidence="3 4">
    <name type="scientific">Roseivirga misakiensis</name>
    <dbReference type="NCBI Taxonomy" id="1563681"/>
    <lineage>
        <taxon>Bacteria</taxon>
        <taxon>Pseudomonadati</taxon>
        <taxon>Bacteroidota</taxon>
        <taxon>Cytophagia</taxon>
        <taxon>Cytophagales</taxon>
        <taxon>Roseivirgaceae</taxon>
        <taxon>Roseivirga</taxon>
    </lineage>
</organism>
<keyword evidence="1" id="KW-1133">Transmembrane helix</keyword>
<keyword evidence="1" id="KW-0812">Transmembrane</keyword>
<protein>
    <recommendedName>
        <fullName evidence="2">Guanylate cyclase domain-containing protein</fullName>
    </recommendedName>
</protein>
<dbReference type="PANTHER" id="PTHR43081:SF1">
    <property type="entry name" value="ADENYLATE CYCLASE, TERMINAL-DIFFERENTIATION SPECIFIC"/>
    <property type="match status" value="1"/>
</dbReference>
<dbReference type="AlphaFoldDB" id="A0A1E5T2P3"/>
<keyword evidence="1" id="KW-0472">Membrane</keyword>
<gene>
    <name evidence="3" type="ORF">BFP71_11115</name>
</gene>
<feature type="transmembrane region" description="Helical" evidence="1">
    <location>
        <begin position="71"/>
        <end position="93"/>
    </location>
</feature>
<dbReference type="InterPro" id="IPR050697">
    <property type="entry name" value="Adenylyl/Guanylyl_Cyclase_3/4"/>
</dbReference>
<dbReference type="GO" id="GO:0004016">
    <property type="term" value="F:adenylate cyclase activity"/>
    <property type="evidence" value="ECO:0007669"/>
    <property type="project" value="UniProtKB-ARBA"/>
</dbReference>
<dbReference type="STRING" id="1563681.BFP71_11115"/>
<accession>A0A1E5T2P3</accession>
<feature type="transmembrane region" description="Helical" evidence="1">
    <location>
        <begin position="113"/>
        <end position="140"/>
    </location>
</feature>
<dbReference type="Gene3D" id="3.30.70.1230">
    <property type="entry name" value="Nucleotide cyclase"/>
    <property type="match status" value="1"/>
</dbReference>
<dbReference type="Pfam" id="PF00211">
    <property type="entry name" value="Guanylate_cyc"/>
    <property type="match status" value="1"/>
</dbReference>
<evidence type="ECO:0000313" key="4">
    <source>
        <dbReference type="Proteomes" id="UP000095552"/>
    </source>
</evidence>
<proteinExistence type="predicted"/>
<comment type="caution">
    <text evidence="3">The sequence shown here is derived from an EMBL/GenBank/DDBJ whole genome shotgun (WGS) entry which is preliminary data.</text>
</comment>
<dbReference type="PROSITE" id="PS50125">
    <property type="entry name" value="GUANYLATE_CYCLASE_2"/>
    <property type="match status" value="1"/>
</dbReference>
<name>A0A1E5T2P3_9BACT</name>
<dbReference type="EMBL" id="MDGQ01000005">
    <property type="protein sequence ID" value="OEK05547.1"/>
    <property type="molecule type" value="Genomic_DNA"/>
</dbReference>
<dbReference type="GO" id="GO:0009190">
    <property type="term" value="P:cyclic nucleotide biosynthetic process"/>
    <property type="evidence" value="ECO:0007669"/>
    <property type="project" value="InterPro"/>
</dbReference>
<keyword evidence="4" id="KW-1185">Reference proteome</keyword>
<dbReference type="CDD" id="cd07302">
    <property type="entry name" value="CHD"/>
    <property type="match status" value="1"/>
</dbReference>
<sequence length="347" mass="39504">MIWLLMSWVFLFVEYAAAGWKGAEDSGVIALTPRIVAFSTFAVFFVGLGVGLLEVFFLDRLFKKYSLGRKVIFKFVFYFLFAHIIIFIFYPLAGAVETGASPLDDRILEKFSRFLVSVNFISTMVQLSFSLVVSLLYAAVSDSLGQNVLINFFTGKYHTPKKEERIFMFLDMRDSTTIAEKLGHVKYFELLGKYYQTMSDAIIKSYGEVYQYIGDEVVISWPIKRGLEKSRCVKCFFYIQNDFLKQAETFKKQFGVFPGFKAGMHMGEVTTGEVGALKTEIVFTGDVLNTTARIQSLCNQYKAELLISKDLYTQLEDYTTFQFHELGSMELKGKQQQVSILGVAHPS</sequence>